<feature type="region of interest" description="Disordered" evidence="1">
    <location>
        <begin position="211"/>
        <end position="262"/>
    </location>
</feature>
<gene>
    <name evidence="2" type="ORF">KOM_12_318</name>
</gene>
<accession>A0A8F8KRC5</accession>
<sequence>MFGDSIICHTRKQLRMSPPIGYGSLTSSGTQRHPFILIDSNGNERLYSKMGKPLRKYLKNGDMSKAYSEASSMGHIYNSRPEWSMKKKKAAATKPFSLKRKFNWSDPIVQKAVTKLLEVEQAYKTYKGPGYSVPATKEAARVRAQDFIKLYRHYKVNPLVEPDVMTILGNGMYKYASCPTKTDACADDLKYTLSSGEKCCRKTNYYEGLSLGGKKKRRTTRRKKTAKKGKKAGAKKGKKTGAKKACKKGMRRSRQTGRCRKA</sequence>
<proteinExistence type="predicted"/>
<protein>
    <submittedName>
        <fullName evidence="2">Uncharacterized protein</fullName>
    </submittedName>
</protein>
<organism evidence="2">
    <name type="scientific">Clandestinovirus</name>
    <dbReference type="NCBI Taxonomy" id="2831644"/>
    <lineage>
        <taxon>Viruses</taxon>
    </lineage>
</organism>
<reference evidence="2" key="1">
    <citation type="submission" date="2021-06" db="EMBL/GenBank/DDBJ databases">
        <authorList>
            <person name="Rolland C."/>
        </authorList>
    </citation>
    <scope>NUCLEOTIDE SEQUENCE</scope>
    <source>
        <strain evidence="2">347.936635</strain>
    </source>
</reference>
<dbReference type="EMBL" id="MZ420154">
    <property type="protein sequence ID" value="QYA18587.1"/>
    <property type="molecule type" value="Genomic_DNA"/>
</dbReference>
<feature type="compositionally biased region" description="Basic residues" evidence="1">
    <location>
        <begin position="213"/>
        <end position="262"/>
    </location>
</feature>
<evidence type="ECO:0000256" key="1">
    <source>
        <dbReference type="SAM" id="MobiDB-lite"/>
    </source>
</evidence>
<name>A0A8F8KRC5_9VIRU</name>
<evidence type="ECO:0000313" key="2">
    <source>
        <dbReference type="EMBL" id="QYA18587.1"/>
    </source>
</evidence>